<protein>
    <submittedName>
        <fullName evidence="1">Type I-E CRISPR-associated protein Cse1/CasA</fullName>
    </submittedName>
</protein>
<evidence type="ECO:0000313" key="2">
    <source>
        <dbReference type="Proteomes" id="UP000325393"/>
    </source>
</evidence>
<evidence type="ECO:0000313" key="1">
    <source>
        <dbReference type="EMBL" id="QFG51775.1"/>
    </source>
</evidence>
<reference evidence="1 2" key="1">
    <citation type="submission" date="2019-09" db="EMBL/GenBank/DDBJ databases">
        <title>Genome sequencing of Lactobacillus acetotolerans.</title>
        <authorList>
            <person name="Kim K."/>
        </authorList>
    </citation>
    <scope>NUCLEOTIDE SEQUENCE [LARGE SCALE GENOMIC DNA]</scope>
    <source>
        <strain evidence="1 2">LA749</strain>
    </source>
</reference>
<dbReference type="Pfam" id="PF09481">
    <property type="entry name" value="CRISPR_Cse1"/>
    <property type="match status" value="1"/>
</dbReference>
<dbReference type="Proteomes" id="UP000325393">
    <property type="component" value="Chromosome"/>
</dbReference>
<accession>A0A5P5ZJB9</accession>
<gene>
    <name evidence="1" type="ORF">LA749_07190</name>
</gene>
<sequence length="581" mass="68366">MKRKEKRVNKEFNLIKDPWIEVIDKKNREQKVSLIDFFKNVQDYRQLAGEMKSQDLAIFRFLLAILTTVYSRFDYQGQAYDWLELDDNWQVKEVDQDDFEDDGEHDLLDTWKELYEQSHFSDIVEKYLLKYADHFDFFGDHPFYQVTLTEYNDLVRDKNKLKINQSGEVSGGGQVALKQINRTISESNNTPDIFDPRSQKSKNQLTIDELVRWLISYQNFTGVTDKSKLKTKEKFSVSKGWLFGLNPIFIKGKNLFETLLLNLKLFNAKDLDYSVQKPNWEYRTATDYVLERKRAEVPDNIAALYTIWARILFIDWESDQPIIYSAGLPKLNNSNAFIEPMTTWYSNKKDSDFHPQTRSLRNRNTSMWRHFGDYVDTRNDSNYYHQPGIMSWIAYLKDNDCLPHSYVVNMMTINMIKDNNANSQSPAFEVSDEMKIDADVLFDQNSERALYWPARIEEAINKTQVVGNYLYHFARNVGDLRDLSSPTEFAGRFSTSFYEELNKPFLTWLASLRNDEERDPKLEQWYEELLEIAIQAGAKLMVTASPEDVIGKVEKKQEKNIFTFYNQFKGSLLKLLKEGKN</sequence>
<organism evidence="1 2">
    <name type="scientific">Lactobacillus acetotolerans</name>
    <dbReference type="NCBI Taxonomy" id="1600"/>
    <lineage>
        <taxon>Bacteria</taxon>
        <taxon>Bacillati</taxon>
        <taxon>Bacillota</taxon>
        <taxon>Bacilli</taxon>
        <taxon>Lactobacillales</taxon>
        <taxon>Lactobacillaceae</taxon>
        <taxon>Lactobacillus</taxon>
    </lineage>
</organism>
<dbReference type="EMBL" id="CP044496">
    <property type="protein sequence ID" value="QFG51775.1"/>
    <property type="molecule type" value="Genomic_DNA"/>
</dbReference>
<proteinExistence type="predicted"/>
<dbReference type="InterPro" id="IPR013381">
    <property type="entry name" value="CRISPR-assoc_prot_Cse1"/>
</dbReference>
<dbReference type="Gene3D" id="1.10.132.100">
    <property type="match status" value="1"/>
</dbReference>
<dbReference type="AlphaFoldDB" id="A0A5P5ZJB9"/>
<name>A0A5P5ZJB9_9LACO</name>